<evidence type="ECO:0000313" key="2">
    <source>
        <dbReference type="Proteomes" id="UP000466794"/>
    </source>
</evidence>
<comment type="caution">
    <text evidence="1">The sequence shown here is derived from an EMBL/GenBank/DDBJ whole genome shotgun (WGS) entry which is preliminary data.</text>
</comment>
<dbReference type="Proteomes" id="UP000466794">
    <property type="component" value="Unassembled WGS sequence"/>
</dbReference>
<gene>
    <name evidence="1" type="ORF">GPX89_14755</name>
</gene>
<accession>A0A7K1UW64</accession>
<organism evidence="1 2">
    <name type="scientific">Nocardia terrae</name>
    <dbReference type="NCBI Taxonomy" id="2675851"/>
    <lineage>
        <taxon>Bacteria</taxon>
        <taxon>Bacillati</taxon>
        <taxon>Actinomycetota</taxon>
        <taxon>Actinomycetes</taxon>
        <taxon>Mycobacteriales</taxon>
        <taxon>Nocardiaceae</taxon>
        <taxon>Nocardia</taxon>
    </lineage>
</organism>
<dbReference type="AlphaFoldDB" id="A0A7K1UW64"/>
<sequence length="73" mass="7504">MTDPVVGLTGTLTSPIRGKGSLGEVRIAIRGGTELYIARAEEPLTAGATVLVVAAHAGRLVDVVAWIPLPGDR</sequence>
<proteinExistence type="predicted"/>
<dbReference type="RefSeq" id="WP_157387972.1">
    <property type="nucleotide sequence ID" value="NZ_WRPP01000002.1"/>
</dbReference>
<evidence type="ECO:0008006" key="3">
    <source>
        <dbReference type="Google" id="ProtNLM"/>
    </source>
</evidence>
<dbReference type="EMBL" id="WRPP01000002">
    <property type="protein sequence ID" value="MVU78501.1"/>
    <property type="molecule type" value="Genomic_DNA"/>
</dbReference>
<protein>
    <recommendedName>
        <fullName evidence="3">NfeD-like C-terminal domain-containing protein</fullName>
    </recommendedName>
</protein>
<keyword evidence="2" id="KW-1185">Reference proteome</keyword>
<evidence type="ECO:0000313" key="1">
    <source>
        <dbReference type="EMBL" id="MVU78501.1"/>
    </source>
</evidence>
<reference evidence="1 2" key="1">
    <citation type="submission" date="2019-12" db="EMBL/GenBank/DDBJ databases">
        <title>Nocardia sp. nov. ET3-3 isolated from soil.</title>
        <authorList>
            <person name="Kanchanasin P."/>
            <person name="Tanasupawat S."/>
            <person name="Yuki M."/>
            <person name="Kudo T."/>
        </authorList>
    </citation>
    <scope>NUCLEOTIDE SEQUENCE [LARGE SCALE GENOMIC DNA]</scope>
    <source>
        <strain evidence="1 2">ET3-3</strain>
    </source>
</reference>
<dbReference type="InterPro" id="IPR012340">
    <property type="entry name" value="NA-bd_OB-fold"/>
</dbReference>
<name>A0A7K1UW64_9NOCA</name>
<dbReference type="Gene3D" id="2.40.50.140">
    <property type="entry name" value="Nucleic acid-binding proteins"/>
    <property type="match status" value="1"/>
</dbReference>